<protein>
    <submittedName>
        <fullName evidence="7">Uncharacterized membrane protein YbhN, UPF0104 family</fullName>
    </submittedName>
</protein>
<dbReference type="RefSeq" id="WP_210185474.1">
    <property type="nucleotide sequence ID" value="NZ_FPKU01000002.1"/>
</dbReference>
<evidence type="ECO:0000256" key="3">
    <source>
        <dbReference type="ARBA" id="ARBA00022692"/>
    </source>
</evidence>
<dbReference type="AlphaFoldDB" id="A0A1K2HZV7"/>
<keyword evidence="2" id="KW-1003">Cell membrane</keyword>
<evidence type="ECO:0000256" key="5">
    <source>
        <dbReference type="ARBA" id="ARBA00023136"/>
    </source>
</evidence>
<feature type="transmembrane region" description="Helical" evidence="6">
    <location>
        <begin position="289"/>
        <end position="311"/>
    </location>
</feature>
<keyword evidence="3 6" id="KW-0812">Transmembrane</keyword>
<dbReference type="PANTHER" id="PTHR40277:SF1">
    <property type="entry name" value="BLL5419 PROTEIN"/>
    <property type="match status" value="1"/>
</dbReference>
<dbReference type="STRING" id="665118.SAMN02983003_2845"/>
<dbReference type="PANTHER" id="PTHR40277">
    <property type="entry name" value="BLL5419 PROTEIN"/>
    <property type="match status" value="1"/>
</dbReference>
<dbReference type="EMBL" id="FPKU01000002">
    <property type="protein sequence ID" value="SFZ85677.1"/>
    <property type="molecule type" value="Genomic_DNA"/>
</dbReference>
<evidence type="ECO:0000313" key="7">
    <source>
        <dbReference type="EMBL" id="SFZ85677.1"/>
    </source>
</evidence>
<dbReference type="GO" id="GO:0005886">
    <property type="term" value="C:plasma membrane"/>
    <property type="evidence" value="ECO:0007669"/>
    <property type="project" value="UniProtKB-SubCell"/>
</dbReference>
<name>A0A1K2HZV7_9HYPH</name>
<feature type="transmembrane region" description="Helical" evidence="6">
    <location>
        <begin position="20"/>
        <end position="40"/>
    </location>
</feature>
<feature type="transmembrane region" description="Helical" evidence="6">
    <location>
        <begin position="52"/>
        <end position="75"/>
    </location>
</feature>
<dbReference type="InterPro" id="IPR022791">
    <property type="entry name" value="L-PG_synthase/AglD"/>
</dbReference>
<reference evidence="7 8" key="1">
    <citation type="submission" date="2016-11" db="EMBL/GenBank/DDBJ databases">
        <authorList>
            <person name="Jaros S."/>
            <person name="Januszkiewicz K."/>
            <person name="Wedrychowicz H."/>
        </authorList>
    </citation>
    <scope>NUCLEOTIDE SEQUENCE [LARGE SCALE GENOMIC DNA]</scope>
    <source>
        <strain evidence="7 8">ATCC 23634</strain>
    </source>
</reference>
<evidence type="ECO:0000256" key="2">
    <source>
        <dbReference type="ARBA" id="ARBA00022475"/>
    </source>
</evidence>
<keyword evidence="5 6" id="KW-0472">Membrane</keyword>
<feature type="transmembrane region" description="Helical" evidence="6">
    <location>
        <begin position="137"/>
        <end position="157"/>
    </location>
</feature>
<organism evidence="7 8">
    <name type="scientific">Devosia enhydra</name>
    <dbReference type="NCBI Taxonomy" id="665118"/>
    <lineage>
        <taxon>Bacteria</taxon>
        <taxon>Pseudomonadati</taxon>
        <taxon>Pseudomonadota</taxon>
        <taxon>Alphaproteobacteria</taxon>
        <taxon>Hyphomicrobiales</taxon>
        <taxon>Devosiaceae</taxon>
        <taxon>Devosia</taxon>
    </lineage>
</organism>
<feature type="transmembrane region" description="Helical" evidence="6">
    <location>
        <begin position="247"/>
        <end position="269"/>
    </location>
</feature>
<proteinExistence type="predicted"/>
<evidence type="ECO:0000256" key="4">
    <source>
        <dbReference type="ARBA" id="ARBA00022989"/>
    </source>
</evidence>
<feature type="transmembrane region" description="Helical" evidence="6">
    <location>
        <begin position="169"/>
        <end position="190"/>
    </location>
</feature>
<evidence type="ECO:0000313" key="8">
    <source>
        <dbReference type="Proteomes" id="UP000183447"/>
    </source>
</evidence>
<keyword evidence="4 6" id="KW-1133">Transmembrane helix</keyword>
<dbReference type="Proteomes" id="UP000183447">
    <property type="component" value="Unassembled WGS sequence"/>
</dbReference>
<keyword evidence="8" id="KW-1185">Reference proteome</keyword>
<sequence length="317" mass="32973">MTEAAILAEREAPRPGRLRLMRWLRLIVPVLILALLWKLADGPRALARLQTIDWGWLAAALLLVNLQTVLSALRWKLVADALGMPIRLSHAVREYYISQLVNQTLPGGVVGDAARAVRARASGGLARAAQGVMIERLAGQLALLLVLGTGLVIGAMMPGGMALPGLPSAGALMILALVVVVAGLVMMVAARKVRFLASFPQAMRDALFTGTRLPLQAGLSLLIVATNLASFSFAALATGTTLGLEGVLILVPLILSAMLIPASVAGWGFREGAAAALFPLVGASASAGLAASLVFGLVILVASLPGALFVIRLKKIL</sequence>
<accession>A0A1K2HZV7</accession>
<dbReference type="Pfam" id="PF03706">
    <property type="entry name" value="LPG_synthase_TM"/>
    <property type="match status" value="1"/>
</dbReference>
<evidence type="ECO:0000256" key="6">
    <source>
        <dbReference type="SAM" id="Phobius"/>
    </source>
</evidence>
<gene>
    <name evidence="7" type="ORF">SAMN02983003_2845</name>
</gene>
<evidence type="ECO:0000256" key="1">
    <source>
        <dbReference type="ARBA" id="ARBA00004651"/>
    </source>
</evidence>
<comment type="subcellular location">
    <subcellularLocation>
        <location evidence="1">Cell membrane</location>
        <topology evidence="1">Multi-pass membrane protein</topology>
    </subcellularLocation>
</comment>